<dbReference type="PRINTS" id="PR00237">
    <property type="entry name" value="GPCRRHODOPSN"/>
</dbReference>
<keyword evidence="3 9" id="KW-1133">Transmembrane helix</keyword>
<evidence type="ECO:0000259" key="10">
    <source>
        <dbReference type="PROSITE" id="PS50262"/>
    </source>
</evidence>
<evidence type="ECO:0000313" key="12">
    <source>
        <dbReference type="Proteomes" id="UP000735302"/>
    </source>
</evidence>
<keyword evidence="4" id="KW-0297">G-protein coupled receptor</keyword>
<dbReference type="GO" id="GO:0008188">
    <property type="term" value="F:neuropeptide receptor activity"/>
    <property type="evidence" value="ECO:0007669"/>
    <property type="project" value="TreeGrafter"/>
</dbReference>
<proteinExistence type="predicted"/>
<evidence type="ECO:0000256" key="8">
    <source>
        <dbReference type="SAM" id="MobiDB-lite"/>
    </source>
</evidence>
<evidence type="ECO:0000256" key="9">
    <source>
        <dbReference type="SAM" id="Phobius"/>
    </source>
</evidence>
<evidence type="ECO:0000256" key="5">
    <source>
        <dbReference type="ARBA" id="ARBA00023136"/>
    </source>
</evidence>
<sequence length="412" mass="45398">MAHDKYYFFVNDEACCQLHLLINQNNHQHYYDLLNRQQQEQQQQQQAKDLHTQDRSTPSLVKLFSPYTPSSIATPSTLTSSPDLIVDGQQIHPYSTVTSAPTAAYSLGDPNHQQDYYNTHEKAVNLGSIAPKSVPACLPLDISSISLETQQDKCPSVVYSYDGVSGSLSTLIRDGVQNALLPGPNATWEDLKRITSNGTDDITVLCNPASVIDVVGTNYGTVGFLMGESLNDTSAITSAYTFSSNVSAFFQNLSDVNFSIVSEHEYLEFYLGKRYLSNAIMITLMIIYSIIFFTGVVGNLCTCLVITRNRFLHTATNYYLFSLAISDMLTLFLGCITGIAVKSLALVVGHTTRDLTHTVAGVKNSISINIIISSTTTTTSTTNTTTNNNNNSNNNNNDDNNNNKYQQLHQEK</sequence>
<dbReference type="PANTHER" id="PTHR24243:SF208">
    <property type="entry name" value="PYROKININ-1 RECEPTOR"/>
    <property type="match status" value="1"/>
</dbReference>
<protein>
    <submittedName>
        <fullName evidence="11">Neuromedin-u receptor 1</fullName>
    </submittedName>
</protein>
<comment type="caution">
    <text evidence="11">The sequence shown here is derived from an EMBL/GenBank/DDBJ whole genome shotgun (WGS) entry which is preliminary data.</text>
</comment>
<evidence type="ECO:0000256" key="7">
    <source>
        <dbReference type="ARBA" id="ARBA00023224"/>
    </source>
</evidence>
<feature type="region of interest" description="Disordered" evidence="8">
    <location>
        <begin position="378"/>
        <end position="412"/>
    </location>
</feature>
<keyword evidence="12" id="KW-1185">Reference proteome</keyword>
<feature type="transmembrane region" description="Helical" evidence="9">
    <location>
        <begin position="318"/>
        <end position="341"/>
    </location>
</feature>
<dbReference type="PANTHER" id="PTHR24243">
    <property type="entry name" value="G-PROTEIN COUPLED RECEPTOR"/>
    <property type="match status" value="1"/>
</dbReference>
<accession>A0AAV3YNP0</accession>
<keyword evidence="6 11" id="KW-0675">Receptor</keyword>
<evidence type="ECO:0000256" key="6">
    <source>
        <dbReference type="ARBA" id="ARBA00023170"/>
    </source>
</evidence>
<evidence type="ECO:0000256" key="1">
    <source>
        <dbReference type="ARBA" id="ARBA00004141"/>
    </source>
</evidence>
<reference evidence="11 12" key="1">
    <citation type="journal article" date="2021" name="Elife">
        <title>Chloroplast acquisition without the gene transfer in kleptoplastic sea slugs, Plakobranchus ocellatus.</title>
        <authorList>
            <person name="Maeda T."/>
            <person name="Takahashi S."/>
            <person name="Yoshida T."/>
            <person name="Shimamura S."/>
            <person name="Takaki Y."/>
            <person name="Nagai Y."/>
            <person name="Toyoda A."/>
            <person name="Suzuki Y."/>
            <person name="Arimoto A."/>
            <person name="Ishii H."/>
            <person name="Satoh N."/>
            <person name="Nishiyama T."/>
            <person name="Hasebe M."/>
            <person name="Maruyama T."/>
            <person name="Minagawa J."/>
            <person name="Obokata J."/>
            <person name="Shigenobu S."/>
        </authorList>
    </citation>
    <scope>NUCLEOTIDE SEQUENCE [LARGE SCALE GENOMIC DNA]</scope>
</reference>
<dbReference type="PROSITE" id="PS50262">
    <property type="entry name" value="G_PROTEIN_RECEP_F1_2"/>
    <property type="match status" value="1"/>
</dbReference>
<evidence type="ECO:0000313" key="11">
    <source>
        <dbReference type="EMBL" id="GFN84739.1"/>
    </source>
</evidence>
<evidence type="ECO:0000256" key="2">
    <source>
        <dbReference type="ARBA" id="ARBA00022692"/>
    </source>
</evidence>
<feature type="domain" description="G-protein coupled receptors family 1 profile" evidence="10">
    <location>
        <begin position="298"/>
        <end position="333"/>
    </location>
</feature>
<keyword evidence="2 9" id="KW-0812">Transmembrane</keyword>
<gene>
    <name evidence="11" type="ORF">PoB_001124500</name>
</gene>
<dbReference type="SUPFAM" id="SSF81321">
    <property type="entry name" value="Family A G protein-coupled receptor-like"/>
    <property type="match status" value="1"/>
</dbReference>
<comment type="subcellular location">
    <subcellularLocation>
        <location evidence="1">Membrane</location>
        <topology evidence="1">Multi-pass membrane protein</topology>
    </subcellularLocation>
</comment>
<dbReference type="GO" id="GO:0005886">
    <property type="term" value="C:plasma membrane"/>
    <property type="evidence" value="ECO:0007669"/>
    <property type="project" value="TreeGrafter"/>
</dbReference>
<dbReference type="Proteomes" id="UP000735302">
    <property type="component" value="Unassembled WGS sequence"/>
</dbReference>
<name>A0AAV3YNP0_9GAST</name>
<dbReference type="EMBL" id="BLXT01001321">
    <property type="protein sequence ID" value="GFN84739.1"/>
    <property type="molecule type" value="Genomic_DNA"/>
</dbReference>
<feature type="compositionally biased region" description="Low complexity" evidence="8">
    <location>
        <begin position="378"/>
        <end position="403"/>
    </location>
</feature>
<dbReference type="InterPro" id="IPR000276">
    <property type="entry name" value="GPCR_Rhodpsn"/>
</dbReference>
<feature type="transmembrane region" description="Helical" evidence="9">
    <location>
        <begin position="279"/>
        <end position="306"/>
    </location>
</feature>
<keyword evidence="7" id="KW-0807">Transducer</keyword>
<evidence type="ECO:0000256" key="4">
    <source>
        <dbReference type="ARBA" id="ARBA00023040"/>
    </source>
</evidence>
<dbReference type="AlphaFoldDB" id="A0AAV3YNP0"/>
<dbReference type="InterPro" id="IPR017452">
    <property type="entry name" value="GPCR_Rhodpsn_7TM"/>
</dbReference>
<dbReference type="Gene3D" id="1.20.1070.10">
    <property type="entry name" value="Rhodopsin 7-helix transmembrane proteins"/>
    <property type="match status" value="1"/>
</dbReference>
<organism evidence="11 12">
    <name type="scientific">Plakobranchus ocellatus</name>
    <dbReference type="NCBI Taxonomy" id="259542"/>
    <lineage>
        <taxon>Eukaryota</taxon>
        <taxon>Metazoa</taxon>
        <taxon>Spiralia</taxon>
        <taxon>Lophotrochozoa</taxon>
        <taxon>Mollusca</taxon>
        <taxon>Gastropoda</taxon>
        <taxon>Heterobranchia</taxon>
        <taxon>Euthyneura</taxon>
        <taxon>Panpulmonata</taxon>
        <taxon>Sacoglossa</taxon>
        <taxon>Placobranchoidea</taxon>
        <taxon>Plakobranchidae</taxon>
        <taxon>Plakobranchus</taxon>
    </lineage>
</organism>
<keyword evidence="5 9" id="KW-0472">Membrane</keyword>
<evidence type="ECO:0000256" key="3">
    <source>
        <dbReference type="ARBA" id="ARBA00022989"/>
    </source>
</evidence>